<dbReference type="SUPFAM" id="SSF82693">
    <property type="entry name" value="Multidrug efflux transporter AcrB pore domain, PN1, PN2, PC1 and PC2 subdomains"/>
    <property type="match status" value="3"/>
</dbReference>
<dbReference type="EMBL" id="BNAL01000016">
    <property type="protein sequence ID" value="GHG03222.1"/>
    <property type="molecule type" value="Genomic_DNA"/>
</dbReference>
<dbReference type="PRINTS" id="PR00702">
    <property type="entry name" value="ACRIFLAVINRP"/>
</dbReference>
<feature type="transmembrane region" description="Helical" evidence="2">
    <location>
        <begin position="1124"/>
        <end position="1149"/>
    </location>
</feature>
<feature type="transmembrane region" description="Helical" evidence="2">
    <location>
        <begin position="423"/>
        <end position="447"/>
    </location>
</feature>
<feature type="transmembrane region" description="Helical" evidence="2">
    <location>
        <begin position="570"/>
        <end position="589"/>
    </location>
</feature>
<evidence type="ECO:0000313" key="4">
    <source>
        <dbReference type="Proteomes" id="UP000632154"/>
    </source>
</evidence>
<feature type="transmembrane region" description="Helical" evidence="2">
    <location>
        <begin position="1048"/>
        <end position="1072"/>
    </location>
</feature>
<dbReference type="PANTHER" id="PTHR32063">
    <property type="match status" value="1"/>
</dbReference>
<dbReference type="InterPro" id="IPR001036">
    <property type="entry name" value="Acrflvin-R"/>
</dbReference>
<evidence type="ECO:0000313" key="3">
    <source>
        <dbReference type="EMBL" id="GHG03222.1"/>
    </source>
</evidence>
<feature type="transmembrane region" description="Helical" evidence="2">
    <location>
        <begin position="601"/>
        <end position="626"/>
    </location>
</feature>
<dbReference type="SUPFAM" id="SSF82866">
    <property type="entry name" value="Multidrug efflux transporter AcrB transmembrane domain"/>
    <property type="match status" value="2"/>
</dbReference>
<feature type="transmembrane region" description="Helical" evidence="2">
    <location>
        <begin position="660"/>
        <end position="677"/>
    </location>
</feature>
<feature type="transmembrane region" description="Helical" evidence="2">
    <location>
        <begin position="468"/>
        <end position="494"/>
    </location>
</feature>
<feature type="region of interest" description="Disordered" evidence="1">
    <location>
        <begin position="1"/>
        <end position="47"/>
    </location>
</feature>
<keyword evidence="2" id="KW-0812">Transmembrane</keyword>
<dbReference type="Gene3D" id="3.30.2090.10">
    <property type="entry name" value="Multidrug efflux transporter AcrB TolC docking domain, DN and DC subdomains"/>
    <property type="match status" value="2"/>
</dbReference>
<feature type="compositionally biased region" description="Polar residues" evidence="1">
    <location>
        <begin position="1"/>
        <end position="10"/>
    </location>
</feature>
<organism evidence="3 4">
    <name type="scientific">Deinococcus piscis</name>
    <dbReference type="NCBI Taxonomy" id="394230"/>
    <lineage>
        <taxon>Bacteria</taxon>
        <taxon>Thermotogati</taxon>
        <taxon>Deinococcota</taxon>
        <taxon>Deinococci</taxon>
        <taxon>Deinococcales</taxon>
        <taxon>Deinococcaceae</taxon>
        <taxon>Deinococcus</taxon>
    </lineage>
</organism>
<dbReference type="SUPFAM" id="SSF82714">
    <property type="entry name" value="Multidrug efflux transporter AcrB TolC docking domain, DN and DC subdomains"/>
    <property type="match status" value="2"/>
</dbReference>
<dbReference type="PANTHER" id="PTHR32063:SF0">
    <property type="entry name" value="SWARMING MOTILITY PROTEIN SWRC"/>
    <property type="match status" value="1"/>
</dbReference>
<gene>
    <name evidence="3" type="ORF">GCM10017783_14490</name>
</gene>
<feature type="transmembrane region" description="Helical" evidence="2">
    <location>
        <begin position="992"/>
        <end position="1011"/>
    </location>
</feature>
<keyword evidence="4" id="KW-1185">Reference proteome</keyword>
<keyword evidence="2" id="KW-1133">Transmembrane helix</keyword>
<dbReference type="Proteomes" id="UP000632154">
    <property type="component" value="Unassembled WGS sequence"/>
</dbReference>
<name>A0ABQ3K4X0_9DEIO</name>
<evidence type="ECO:0000256" key="2">
    <source>
        <dbReference type="SAM" id="Phobius"/>
    </source>
</evidence>
<evidence type="ECO:0000256" key="1">
    <source>
        <dbReference type="SAM" id="MobiDB-lite"/>
    </source>
</evidence>
<dbReference type="InterPro" id="IPR027463">
    <property type="entry name" value="AcrB_DN_DC_subdom"/>
</dbReference>
<feature type="transmembrane region" description="Helical" evidence="2">
    <location>
        <begin position="1023"/>
        <end position="1042"/>
    </location>
</feature>
<accession>A0ABQ3K4X0</accession>
<feature type="transmembrane region" description="Helical" evidence="2">
    <location>
        <begin position="506"/>
        <end position="529"/>
    </location>
</feature>
<dbReference type="Gene3D" id="3.30.70.1320">
    <property type="entry name" value="Multidrug efflux transporter AcrB pore domain like"/>
    <property type="match status" value="1"/>
</dbReference>
<feature type="transmembrane region" description="Helical" evidence="2">
    <location>
        <begin position="1093"/>
        <end position="1112"/>
    </location>
</feature>
<dbReference type="RefSeq" id="WP_229838984.1">
    <property type="nucleotide sequence ID" value="NZ_BNAL01000016.1"/>
</dbReference>
<dbReference type="Gene3D" id="1.20.1640.10">
    <property type="entry name" value="Multidrug efflux transporter AcrB transmembrane domain"/>
    <property type="match status" value="4"/>
</dbReference>
<keyword evidence="2" id="KW-0472">Membrane</keyword>
<reference evidence="4" key="1">
    <citation type="journal article" date="2019" name="Int. J. Syst. Evol. Microbiol.">
        <title>The Global Catalogue of Microorganisms (GCM) 10K type strain sequencing project: providing services to taxonomists for standard genome sequencing and annotation.</title>
        <authorList>
            <consortium name="The Broad Institute Genomics Platform"/>
            <consortium name="The Broad Institute Genome Sequencing Center for Infectious Disease"/>
            <person name="Wu L."/>
            <person name="Ma J."/>
        </authorList>
    </citation>
    <scope>NUCLEOTIDE SEQUENCE [LARGE SCALE GENOMIC DNA]</scope>
    <source>
        <strain evidence="4">CGMCC 1.18439</strain>
    </source>
</reference>
<proteinExistence type="predicted"/>
<dbReference type="Gene3D" id="3.30.70.1440">
    <property type="entry name" value="Multidrug efflux transporter AcrB pore domain"/>
    <property type="match status" value="1"/>
</dbReference>
<sequence length="1169" mass="122528">MSGLTPQSQGQGKGQAQEPLPTAGLDRYGQPDPFNPPPGLLPDGTPEPPIHPAVRFSVRNVVFSLGIFVVAVLLGLISASRLGTDLLPNFEVPVLAVSTTYPGASPEQVNREVSTRVEDAISTVAGVTDVSTTSVGSQSAVVITFAEGTDIDAAANSVSQAVSAIRGALPDGAEAPVVQKFDPNAQPILTLALLSSGAGPAETARYAEDILVPRLQRIPGVADVSVSGGRERAAEVLLDPARLDTYGLSAAQVTGAIGASALDVPAGTLVQDGQEITFATRNTPGTLSDVENILVDSARGIQVADVADVRDASEKVTALSRVNGQPAVLLDVRKASGSNSVAVAEAVREVVSEQAAELPQGYRLSVATDTTEVTRATVEDTLHEFFIAVAAVGVIVLLFLGRLSTVFAVILAVPISISAAPLVYSSLGFTFNIVSLLAIIVAIGIVVDDSIVVAENVQRYRDMGYDRLKAVLLGGSEVFSAVTAASFALLSVLIPLSLMPGLLGQFFSQFGLGLSAAILMSWLESLLFLTVRMAYTRDRQPLGWADVPGVLAQFPGLLLQSLAGVRTGRGVLGLLLAGAATWLLAEWVARTQGYALEPWALAALSLLAPLTLAVFRYLTAALLGVLEALTGTLHRATERAVSAVARAYAASVRALLNRPWVAVLAAGLFLLSAPLALRSIGFSFVPQSDSGLMTVSVELPRGAALDATNALTAQVEERLLSKPEVTLVQADVGSGGPLAGARTNESSLTVNLTPKEQRPGVQELIEAYRTELAPLAAQVPGADIRVTAVETGPAGSSDVSLALAAPTQALLRERHAAVLEVLREDPNVQSVTSSLSDTRQERVFVPDPARLSGTGLTVRDVANALRTYNEGSVAGQLREGDTGVDIVVRLDPARIPTEQALLGQTIYAPALRTEVTLGSLGEFRIGEAPATLSRLNKAFTATLDIDLVPGGPNAFAYGKQLTDKVAAAGLLKDNVSLGNASSFGSAGLTEDLIFYGPVLIVLASLLTYLVLGSQFNSFRYPLYLLLPVPLALVGGLWSLRLFGTDLDVITMIGMVILLGLSTKNSILYLEFVTERLRSQPLRDALIEAAELRFRPIIMTTLTVLVISIPLILGQGDGAEFRRGLGIVILGGIVTSTLLTFYVVPSVFYLGERGRQAGEQPTAAPRLEPS</sequence>
<feature type="transmembrane region" description="Helical" evidence="2">
    <location>
        <begin position="61"/>
        <end position="79"/>
    </location>
</feature>
<dbReference type="Pfam" id="PF00873">
    <property type="entry name" value="ACR_tran"/>
    <property type="match status" value="2"/>
</dbReference>
<feature type="compositionally biased region" description="Pro residues" evidence="1">
    <location>
        <begin position="33"/>
        <end position="47"/>
    </location>
</feature>
<comment type="caution">
    <text evidence="3">The sequence shown here is derived from an EMBL/GenBank/DDBJ whole genome shotgun (WGS) entry which is preliminary data.</text>
</comment>
<protein>
    <submittedName>
        <fullName evidence="3">Multidrug transporter</fullName>
    </submittedName>
</protein>
<feature type="transmembrane region" description="Helical" evidence="2">
    <location>
        <begin position="385"/>
        <end position="417"/>
    </location>
</feature>
<dbReference type="Gene3D" id="3.30.70.1430">
    <property type="entry name" value="Multidrug efflux transporter AcrB pore domain"/>
    <property type="match status" value="2"/>
</dbReference>